<proteinExistence type="predicted"/>
<evidence type="ECO:0000256" key="1">
    <source>
        <dbReference type="ARBA" id="ARBA00022553"/>
    </source>
</evidence>
<dbReference type="Proteomes" id="UP000176938">
    <property type="component" value="Unassembled WGS sequence"/>
</dbReference>
<accession>A0A1F4RGB2</accession>
<reference evidence="4 5" key="1">
    <citation type="journal article" date="2016" name="Nat. Commun.">
        <title>Thousands of microbial genomes shed light on interconnected biogeochemical processes in an aquifer system.</title>
        <authorList>
            <person name="Anantharaman K."/>
            <person name="Brown C.T."/>
            <person name="Hug L.A."/>
            <person name="Sharon I."/>
            <person name="Castelle C.J."/>
            <person name="Probst A.J."/>
            <person name="Thomas B.C."/>
            <person name="Singh A."/>
            <person name="Wilkins M.J."/>
            <person name="Karaoz U."/>
            <person name="Brodie E.L."/>
            <person name="Williams K.H."/>
            <person name="Hubbard S.S."/>
            <person name="Banfield J.F."/>
        </authorList>
    </citation>
    <scope>NUCLEOTIDE SEQUENCE [LARGE SCALE GENOMIC DNA]</scope>
</reference>
<dbReference type="EMBL" id="METP01000007">
    <property type="protein sequence ID" value="OGC07225.1"/>
    <property type="molecule type" value="Genomic_DNA"/>
</dbReference>
<dbReference type="AlphaFoldDB" id="A0A1F4RGB2"/>
<dbReference type="Pfam" id="PF00072">
    <property type="entry name" value="Response_reg"/>
    <property type="match status" value="1"/>
</dbReference>
<dbReference type="InterPro" id="IPR050595">
    <property type="entry name" value="Bact_response_regulator"/>
</dbReference>
<evidence type="ECO:0000313" key="4">
    <source>
        <dbReference type="EMBL" id="OGC07225.1"/>
    </source>
</evidence>
<keyword evidence="1 2" id="KW-0597">Phosphoprotein</keyword>
<dbReference type="PANTHER" id="PTHR44591">
    <property type="entry name" value="STRESS RESPONSE REGULATOR PROTEIN 1"/>
    <property type="match status" value="1"/>
</dbReference>
<dbReference type="InterPro" id="IPR001789">
    <property type="entry name" value="Sig_transdc_resp-reg_receiver"/>
</dbReference>
<organism evidence="4 5">
    <name type="scientific">candidate division WOR-1 bacterium RIFCSPLOWO2_02_FULL_46_20</name>
    <dbReference type="NCBI Taxonomy" id="1802567"/>
    <lineage>
        <taxon>Bacteria</taxon>
        <taxon>Bacillati</taxon>
        <taxon>Saganbacteria</taxon>
    </lineage>
</organism>
<feature type="modified residue" description="4-aspartylphosphate" evidence="2">
    <location>
        <position position="58"/>
    </location>
</feature>
<sequence>MPEQTIKILLVEDEPDYNNMAEYMLKKMAEAIKLTYALDLASAIVQVKQGGFDIILLDLNLPDSKGLDTVRGMVKGASGIPIVVLTATNDDKVGVAAVKAGAQDYLVKGDYDSRLLHQTIRHAMARTSPHRNE</sequence>
<gene>
    <name evidence="4" type="ORF">A3H38_03350</name>
</gene>
<dbReference type="SMART" id="SM00448">
    <property type="entry name" value="REC"/>
    <property type="match status" value="1"/>
</dbReference>
<dbReference type="InterPro" id="IPR011006">
    <property type="entry name" value="CheY-like_superfamily"/>
</dbReference>
<dbReference type="Gene3D" id="3.40.50.2300">
    <property type="match status" value="1"/>
</dbReference>
<dbReference type="CDD" id="cd00156">
    <property type="entry name" value="REC"/>
    <property type="match status" value="1"/>
</dbReference>
<dbReference type="GO" id="GO:0000160">
    <property type="term" value="P:phosphorelay signal transduction system"/>
    <property type="evidence" value="ECO:0007669"/>
    <property type="project" value="InterPro"/>
</dbReference>
<dbReference type="SUPFAM" id="SSF52172">
    <property type="entry name" value="CheY-like"/>
    <property type="match status" value="1"/>
</dbReference>
<evidence type="ECO:0000259" key="3">
    <source>
        <dbReference type="PROSITE" id="PS50110"/>
    </source>
</evidence>
<evidence type="ECO:0000256" key="2">
    <source>
        <dbReference type="PROSITE-ProRule" id="PRU00169"/>
    </source>
</evidence>
<evidence type="ECO:0000313" key="5">
    <source>
        <dbReference type="Proteomes" id="UP000176938"/>
    </source>
</evidence>
<feature type="domain" description="Response regulatory" evidence="3">
    <location>
        <begin position="7"/>
        <end position="123"/>
    </location>
</feature>
<dbReference type="PROSITE" id="PS50110">
    <property type="entry name" value="RESPONSE_REGULATORY"/>
    <property type="match status" value="1"/>
</dbReference>
<dbReference type="PANTHER" id="PTHR44591:SF3">
    <property type="entry name" value="RESPONSE REGULATORY DOMAIN-CONTAINING PROTEIN"/>
    <property type="match status" value="1"/>
</dbReference>
<comment type="caution">
    <text evidence="4">The sequence shown here is derived from an EMBL/GenBank/DDBJ whole genome shotgun (WGS) entry which is preliminary data.</text>
</comment>
<name>A0A1F4RGB2_UNCSA</name>
<protein>
    <recommendedName>
        <fullName evidence="3">Response regulatory domain-containing protein</fullName>
    </recommendedName>
</protein>